<evidence type="ECO:0000313" key="2">
    <source>
        <dbReference type="Proteomes" id="UP000235616"/>
    </source>
</evidence>
<organism evidence="1 2">
    <name type="scientific">Trinickia dabaoshanensis</name>
    <dbReference type="NCBI Taxonomy" id="564714"/>
    <lineage>
        <taxon>Bacteria</taxon>
        <taxon>Pseudomonadati</taxon>
        <taxon>Pseudomonadota</taxon>
        <taxon>Betaproteobacteria</taxon>
        <taxon>Burkholderiales</taxon>
        <taxon>Burkholderiaceae</taxon>
        <taxon>Trinickia</taxon>
    </lineage>
</organism>
<comment type="caution">
    <text evidence="1">The sequence shown here is derived from an EMBL/GenBank/DDBJ whole genome shotgun (WGS) entry which is preliminary data.</text>
</comment>
<sequence>MRQANRKGRFETNAATRRRAARYSPFWGIAARIGSTEVAQFAQLFIIRARGETPVRIGLQ</sequence>
<dbReference type="AlphaFoldDB" id="A0A2N7VF85"/>
<reference evidence="1 2" key="1">
    <citation type="submission" date="2018-01" db="EMBL/GenBank/DDBJ databases">
        <title>Whole genome analyses suggest that Burkholderia sensu lato contains two further novel genera in the rhizoxinica-symbiotica group Mycetohabitans gen. nov., and Trinickia gen. nov.: implications for the evolution of diazotrophy and nodulation in the Burkholderiaceae.</title>
        <authorList>
            <person name="Estrada-de los Santos P."/>
            <person name="Palmer M."/>
            <person name="Chavez-Ramirez B."/>
            <person name="Beukes C."/>
            <person name="Steenkamp E.T."/>
            <person name="Hirsch A.M."/>
            <person name="Manyaka P."/>
            <person name="Maluk M."/>
            <person name="Lafos M."/>
            <person name="Crook M."/>
            <person name="Gross E."/>
            <person name="Simon M.F."/>
            <person name="Bueno dos Reis Junior F."/>
            <person name="Poole P.S."/>
            <person name="Venter S.N."/>
            <person name="James E.K."/>
        </authorList>
    </citation>
    <scope>NUCLEOTIDE SEQUENCE [LARGE SCALE GENOMIC DNA]</scope>
    <source>
        <strain evidence="1 2">GIMN1.004</strain>
    </source>
</reference>
<proteinExistence type="predicted"/>
<evidence type="ECO:0000313" key="1">
    <source>
        <dbReference type="EMBL" id="PMS15812.1"/>
    </source>
</evidence>
<keyword evidence="2" id="KW-1185">Reference proteome</keyword>
<dbReference type="EMBL" id="PNYA01000028">
    <property type="protein sequence ID" value="PMS15812.1"/>
    <property type="molecule type" value="Genomic_DNA"/>
</dbReference>
<gene>
    <name evidence="1" type="ORF">C0Z18_25360</name>
</gene>
<dbReference type="Proteomes" id="UP000235616">
    <property type="component" value="Unassembled WGS sequence"/>
</dbReference>
<name>A0A2N7VF85_9BURK</name>
<accession>A0A2N7VF85</accession>
<protein>
    <submittedName>
        <fullName evidence="1">Uncharacterized protein</fullName>
    </submittedName>
</protein>